<gene>
    <name evidence="2" type="ORF">FR698_06365</name>
</gene>
<feature type="chain" id="PRO_5023125494" description="Lipoprotein" evidence="1">
    <location>
        <begin position="20"/>
        <end position="79"/>
    </location>
</feature>
<dbReference type="RefSeq" id="WP_147799336.1">
    <property type="nucleotide sequence ID" value="NZ_VPFL01000006.1"/>
</dbReference>
<feature type="signal peptide" evidence="1">
    <location>
        <begin position="1"/>
        <end position="19"/>
    </location>
</feature>
<keyword evidence="3" id="KW-1185">Reference proteome</keyword>
<evidence type="ECO:0000313" key="2">
    <source>
        <dbReference type="EMBL" id="TXF12468.1"/>
    </source>
</evidence>
<dbReference type="PROSITE" id="PS51257">
    <property type="entry name" value="PROKAR_LIPOPROTEIN"/>
    <property type="match status" value="1"/>
</dbReference>
<evidence type="ECO:0000313" key="3">
    <source>
        <dbReference type="Proteomes" id="UP000321201"/>
    </source>
</evidence>
<dbReference type="Proteomes" id="UP000321201">
    <property type="component" value="Unassembled WGS sequence"/>
</dbReference>
<sequence>MKKAVAAAVAALLVLGLGACGEKPQVTQYKAGKYQGKPDTLPWDNERFKGDKAAWENAIKTRQLGQNEYVRIAGDTAGR</sequence>
<comment type="caution">
    <text evidence="2">The sequence shown here is derived from an EMBL/GenBank/DDBJ whole genome shotgun (WGS) entry which is preliminary data.</text>
</comment>
<proteinExistence type="predicted"/>
<name>A0A5C7EZF3_9PROT</name>
<dbReference type="EMBL" id="VPFL01000006">
    <property type="protein sequence ID" value="TXF12468.1"/>
    <property type="molecule type" value="Genomic_DNA"/>
</dbReference>
<reference evidence="2 3" key="1">
    <citation type="submission" date="2019-08" db="EMBL/GenBank/DDBJ databases">
        <title>Pelomicrobium methylotrophicum gen. nov., sp. nov. a moderately thermophilic, facultatively anaerobic, lithoautotrophic and methylotrophic bacterium isolated from a terrestrial mud volcano.</title>
        <authorList>
            <person name="Slobodkina G.B."/>
            <person name="Merkel A.Y."/>
            <person name="Slobodkin A.I."/>
        </authorList>
    </citation>
    <scope>NUCLEOTIDE SEQUENCE [LARGE SCALE GENOMIC DNA]</scope>
    <source>
        <strain evidence="2 3">SM250</strain>
    </source>
</reference>
<protein>
    <recommendedName>
        <fullName evidence="4">Lipoprotein</fullName>
    </recommendedName>
</protein>
<accession>A0A5C7EZF3</accession>
<organism evidence="2 3">
    <name type="scientific">Pelomicrobium methylotrophicum</name>
    <dbReference type="NCBI Taxonomy" id="2602750"/>
    <lineage>
        <taxon>Bacteria</taxon>
        <taxon>Pseudomonadati</taxon>
        <taxon>Pseudomonadota</taxon>
        <taxon>Hydrogenophilia</taxon>
        <taxon>Hydrogenophilia incertae sedis</taxon>
        <taxon>Pelomicrobium</taxon>
    </lineage>
</organism>
<evidence type="ECO:0008006" key="4">
    <source>
        <dbReference type="Google" id="ProtNLM"/>
    </source>
</evidence>
<evidence type="ECO:0000256" key="1">
    <source>
        <dbReference type="SAM" id="SignalP"/>
    </source>
</evidence>
<dbReference type="InParanoid" id="A0A5C7EZF3"/>
<dbReference type="OrthoDB" id="9182241at2"/>
<keyword evidence="1" id="KW-0732">Signal</keyword>
<dbReference type="AlphaFoldDB" id="A0A5C7EZF3"/>